<proteinExistence type="predicted"/>
<gene>
    <name evidence="1" type="ORF">METZ01_LOCUS248865</name>
</gene>
<dbReference type="InterPro" id="IPR009249">
    <property type="entry name" value="Ferredoxin-dep_bilin_Rdtase"/>
</dbReference>
<sequence length="228" mass="27096">NNSKNYMQDIFKTLKKCEENLLKQLSDTGVPVPDHHEWPWRNYVFESKFYRRAHLDAVETDKLYMFHLCIFPRIYNPAPIYGVDVIAGKNIVSGAFHDFSKAGDDKHPMMQWFAEKVKPYNWTSTRELPEWAQNIFSPSMIAVSRSKEPQDYINFCDLAVENLEYYLTELDKCNAHEFKYGHEFTLKNQNWYCHNQKQNPHTPRVMGNFCDNEETVHKFIHECLFPEI</sequence>
<name>A0A382IBB4_9ZZZZ</name>
<protein>
    <submittedName>
        <fullName evidence="1">Uncharacterized protein</fullName>
    </submittedName>
</protein>
<dbReference type="Pfam" id="PF05996">
    <property type="entry name" value="Fe_bilin_red"/>
    <property type="match status" value="1"/>
</dbReference>
<dbReference type="GO" id="GO:0050897">
    <property type="term" value="F:cobalt ion binding"/>
    <property type="evidence" value="ECO:0007669"/>
    <property type="project" value="InterPro"/>
</dbReference>
<dbReference type="GO" id="GO:0016636">
    <property type="term" value="F:oxidoreductase activity, acting on the CH-CH group of donors, iron-sulfur protein as acceptor"/>
    <property type="evidence" value="ECO:0007669"/>
    <property type="project" value="InterPro"/>
</dbReference>
<dbReference type="GO" id="GO:0010024">
    <property type="term" value="P:phytochromobilin biosynthetic process"/>
    <property type="evidence" value="ECO:0007669"/>
    <property type="project" value="InterPro"/>
</dbReference>
<accession>A0A382IBB4</accession>
<dbReference type="Gene3D" id="3.40.1500.20">
    <property type="match status" value="1"/>
</dbReference>
<dbReference type="AlphaFoldDB" id="A0A382IBB4"/>
<reference evidence="1" key="1">
    <citation type="submission" date="2018-05" db="EMBL/GenBank/DDBJ databases">
        <authorList>
            <person name="Lanie J.A."/>
            <person name="Ng W.-L."/>
            <person name="Kazmierczak K.M."/>
            <person name="Andrzejewski T.M."/>
            <person name="Davidsen T.M."/>
            <person name="Wayne K.J."/>
            <person name="Tettelin H."/>
            <person name="Glass J.I."/>
            <person name="Rusch D."/>
            <person name="Podicherti R."/>
            <person name="Tsui H.-C.T."/>
            <person name="Winkler M.E."/>
        </authorList>
    </citation>
    <scope>NUCLEOTIDE SEQUENCE</scope>
</reference>
<dbReference type="EMBL" id="UINC01065890">
    <property type="protein sequence ID" value="SVB96011.1"/>
    <property type="molecule type" value="Genomic_DNA"/>
</dbReference>
<organism evidence="1">
    <name type="scientific">marine metagenome</name>
    <dbReference type="NCBI Taxonomy" id="408172"/>
    <lineage>
        <taxon>unclassified sequences</taxon>
        <taxon>metagenomes</taxon>
        <taxon>ecological metagenomes</taxon>
    </lineage>
</organism>
<feature type="non-terminal residue" evidence="1">
    <location>
        <position position="1"/>
    </location>
</feature>
<evidence type="ECO:0000313" key="1">
    <source>
        <dbReference type="EMBL" id="SVB96011.1"/>
    </source>
</evidence>